<gene>
    <name evidence="2" type="ORF">Mal52_42320</name>
</gene>
<dbReference type="PANTHER" id="PTHR45228:SF8">
    <property type="entry name" value="TWO-COMPONENT RESPONSE REGULATOR-RELATED"/>
    <property type="match status" value="1"/>
</dbReference>
<dbReference type="Gene3D" id="1.10.3210.10">
    <property type="entry name" value="Hypothetical protein af1432"/>
    <property type="match status" value="1"/>
</dbReference>
<organism evidence="2 3">
    <name type="scientific">Symmachiella dynata</name>
    <dbReference type="NCBI Taxonomy" id="2527995"/>
    <lineage>
        <taxon>Bacteria</taxon>
        <taxon>Pseudomonadati</taxon>
        <taxon>Planctomycetota</taxon>
        <taxon>Planctomycetia</taxon>
        <taxon>Planctomycetales</taxon>
        <taxon>Planctomycetaceae</taxon>
        <taxon>Symmachiella</taxon>
    </lineage>
</organism>
<dbReference type="RefSeq" id="WP_145378286.1">
    <property type="nucleotide sequence ID" value="NZ_CP036276.1"/>
</dbReference>
<keyword evidence="1" id="KW-0812">Transmembrane</keyword>
<keyword evidence="1" id="KW-0472">Membrane</keyword>
<dbReference type="KEGG" id="sdyn:Mal52_42320"/>
<dbReference type="InterPro" id="IPR052020">
    <property type="entry name" value="Cyclic_di-GMP/3'3'-cGAMP_PDE"/>
</dbReference>
<proteinExistence type="predicted"/>
<feature type="transmembrane region" description="Helical" evidence="1">
    <location>
        <begin position="41"/>
        <end position="58"/>
    </location>
</feature>
<dbReference type="Pfam" id="PF13487">
    <property type="entry name" value="HD_5"/>
    <property type="match status" value="1"/>
</dbReference>
<feature type="transmembrane region" description="Helical" evidence="1">
    <location>
        <begin position="65"/>
        <end position="88"/>
    </location>
</feature>
<reference evidence="2 3" key="1">
    <citation type="submission" date="2019-02" db="EMBL/GenBank/DDBJ databases">
        <title>Deep-cultivation of Planctomycetes and their phenomic and genomic characterization uncovers novel biology.</title>
        <authorList>
            <person name="Wiegand S."/>
            <person name="Jogler M."/>
            <person name="Boedeker C."/>
            <person name="Pinto D."/>
            <person name="Vollmers J."/>
            <person name="Rivas-Marin E."/>
            <person name="Kohn T."/>
            <person name="Peeters S.H."/>
            <person name="Heuer A."/>
            <person name="Rast P."/>
            <person name="Oberbeckmann S."/>
            <person name="Bunk B."/>
            <person name="Jeske O."/>
            <person name="Meyerdierks A."/>
            <person name="Storesund J.E."/>
            <person name="Kallscheuer N."/>
            <person name="Luecker S."/>
            <person name="Lage O.M."/>
            <person name="Pohl T."/>
            <person name="Merkel B.J."/>
            <person name="Hornburger P."/>
            <person name="Mueller R.-W."/>
            <person name="Bruemmer F."/>
            <person name="Labrenz M."/>
            <person name="Spormann A.M."/>
            <person name="Op den Camp H."/>
            <person name="Overmann J."/>
            <person name="Amann R."/>
            <person name="Jetten M.S.M."/>
            <person name="Mascher T."/>
            <person name="Medema M.H."/>
            <person name="Devos D.P."/>
            <person name="Kaster A.-K."/>
            <person name="Ovreas L."/>
            <person name="Rohde M."/>
            <person name="Galperin M.Y."/>
            <person name="Jogler C."/>
        </authorList>
    </citation>
    <scope>NUCLEOTIDE SEQUENCE [LARGE SCALE GENOMIC DNA]</scope>
    <source>
        <strain evidence="2 3">Mal52</strain>
    </source>
</reference>
<accession>A0A517ZTC2</accession>
<dbReference type="Proteomes" id="UP000319383">
    <property type="component" value="Chromosome"/>
</dbReference>
<dbReference type="PANTHER" id="PTHR45228">
    <property type="entry name" value="CYCLIC DI-GMP PHOSPHODIESTERASE TM_0186-RELATED"/>
    <property type="match status" value="1"/>
</dbReference>
<evidence type="ECO:0000313" key="3">
    <source>
        <dbReference type="Proteomes" id="UP000319383"/>
    </source>
</evidence>
<feature type="transmembrane region" description="Helical" evidence="1">
    <location>
        <begin position="94"/>
        <end position="114"/>
    </location>
</feature>
<dbReference type="CDD" id="cd00077">
    <property type="entry name" value="HDc"/>
    <property type="match status" value="1"/>
</dbReference>
<feature type="transmembrane region" description="Helical" evidence="1">
    <location>
        <begin position="15"/>
        <end position="35"/>
    </location>
</feature>
<dbReference type="InterPro" id="IPR003607">
    <property type="entry name" value="HD/PDEase_dom"/>
</dbReference>
<sequence length="324" mass="35283">MHTTHTPTNRTKEQLVLEISIIMVTLGLTCLLYQMQAYKMVILNLFFLPVVLSGFFLGRYLAGITALFCFMSASIVIALNLSTIEIYASASTTALAITAWGAVLGLTSLLIGTLSDERRIQMGELHDAYVGVVEVLSRYLQSAHPRLKDRSVRIAELSQKVADEMRLTGRETDDIRVAALLYDVGNIEITTSVIRKAVGALEHESDDKFEQTIQGMDLVMSLGSILNGAVPLLLNQDQQIKAAREALGTATTGPVPLGAKIIRAVRAYDNLMLHKRGNADPSSLDPFTELQRDDSLDKRVLAALQSVTAEQSPTGAPQLVEATV</sequence>
<keyword evidence="1" id="KW-1133">Transmembrane helix</keyword>
<evidence type="ECO:0000256" key="1">
    <source>
        <dbReference type="SAM" id="Phobius"/>
    </source>
</evidence>
<keyword evidence="3" id="KW-1185">Reference proteome</keyword>
<protein>
    <recommendedName>
        <fullName evidence="4">HD-GYP domain-containing protein</fullName>
    </recommendedName>
</protein>
<name>A0A517ZTC2_9PLAN</name>
<evidence type="ECO:0000313" key="2">
    <source>
        <dbReference type="EMBL" id="QDU45736.1"/>
    </source>
</evidence>
<evidence type="ECO:0008006" key="4">
    <source>
        <dbReference type="Google" id="ProtNLM"/>
    </source>
</evidence>
<dbReference type="AlphaFoldDB" id="A0A517ZTC2"/>
<dbReference type="EMBL" id="CP036276">
    <property type="protein sequence ID" value="QDU45736.1"/>
    <property type="molecule type" value="Genomic_DNA"/>
</dbReference>